<dbReference type="PROSITE" id="PS50113">
    <property type="entry name" value="PAC"/>
    <property type="match status" value="1"/>
</dbReference>
<dbReference type="PRINTS" id="PR00344">
    <property type="entry name" value="BCTRLSENSOR"/>
</dbReference>
<evidence type="ECO:0000256" key="10">
    <source>
        <dbReference type="ARBA" id="ARBA00022840"/>
    </source>
</evidence>
<dbReference type="Gene3D" id="3.30.565.10">
    <property type="entry name" value="Histidine kinase-like ATPase, C-terminal domain"/>
    <property type="match status" value="1"/>
</dbReference>
<evidence type="ECO:0000256" key="3">
    <source>
        <dbReference type="ARBA" id="ARBA00012438"/>
    </source>
</evidence>
<dbReference type="SUPFAM" id="SSF52172">
    <property type="entry name" value="CheY-like"/>
    <property type="match status" value="1"/>
</dbReference>
<evidence type="ECO:0000259" key="20">
    <source>
        <dbReference type="PROSITE" id="PS50112"/>
    </source>
</evidence>
<keyword evidence="12" id="KW-0902">Two-component regulatory system</keyword>
<feature type="domain" description="HAMP" evidence="22">
    <location>
        <begin position="172"/>
        <end position="224"/>
    </location>
</feature>
<dbReference type="Gene3D" id="3.40.50.2300">
    <property type="match status" value="1"/>
</dbReference>
<protein>
    <recommendedName>
        <fullName evidence="3">histidine kinase</fullName>
        <ecNumber evidence="3">2.7.13.3</ecNumber>
    </recommendedName>
</protein>
<sequence length="1153" mass="125144">MSFRLKMIIGVALIEAMFLVLLVWQATSYLQSSGEEALTLRAQQTAQLFATTTKNAVIASDLATLDEVTEEIAAMAGVEYIRVMDAFGLMASAGTPAEAAIGPGDTSIADVDDGRFDVVLPIEEGGTRLGLVQVGLDVTSLTRVMQDARHRLLVIAGAELLMVALISWWFGHYLSRGLGALQQAASAVARGNWQQRVRVRGNDEMATTANAFNLMVDRLGQEQRRLDESHRAQLALSERSANQARYLTTVMDTMADGILTLDAHGRIAHVNAAGEGLFGYHEGALLGRDVACCFDALPAPITEWVESGRLAGRETLEAAGRPREGAPLSLKVSLAAITFEGERKLVMLVRDYTDRERLEAEVRRNLEIKAMVTDASLDALVIADGQGRIVEYSVMAEKTFGWTREEVLGHRLDEFIVPPEIREAHRRGMERFAAEGNGPLIGQRVEVEALRKGGERFPVELSLVAANLNGERMATASLRDISARKLAEKELIEARDAAEQASLAKSRFLSHMSHEIRSPLNAVLGAVGLVAERIESPEHQRLLKTAKSSGAALLAVINEVLDFSKIEAGHLVVEKEPVALESLVEDVMNAAQARLAHPEVELLALVRWRATGQVLTDPVRLRQILNILVDNAIKFTTEGVIAIDVQRGTPGNDVEQDGAELLEIRVSDTGVGIPDDQQASIFKEFEQVDPIRDSRNGGTGLGLTIARRLVALLGGEISVESVTGEGSCFCILLPVTYLKAPPRQPPIPAGPVVIASPHAALRDAMLARTEAWGAKGRAFESLEQLHRCHMNHDFKDHTRVLIDERCLWHRPDEAVWLAEMSLPLALMVSDVTRLPSAACRLTCIDKPLCASQLRAFLATSASIDSRRYAKPPRELNGTSQGRLLLVEDVEANRIVTSTLLRSRGYEVDEAVDGLDALEQAAGKSFDVILMDMRMPRLNGIDAVIRLRQGAGPNAETPVIALTANAQKGEMARCQEVGMNDFVSKPFDKERLLAVIRQHLPAPSAVADDDMSTAEGSEVPVSDQRDDGAAWGKAVCLKVAVLDQLSEDISPESLVPMLDMFLDELDTRREAIATMVSSAASIDEILAELREQAHALKSCCGTFGARRLQAIAQALEAAVMTPDEAAARALAGTLLGEIAPTREAFAAYRAEASR</sequence>
<dbReference type="CDD" id="cd16922">
    <property type="entry name" value="HATPase_EvgS-ArcB-TorS-like"/>
    <property type="match status" value="1"/>
</dbReference>
<dbReference type="PANTHER" id="PTHR45339:SF1">
    <property type="entry name" value="HYBRID SIGNAL TRANSDUCTION HISTIDINE KINASE J"/>
    <property type="match status" value="1"/>
</dbReference>
<keyword evidence="6" id="KW-0808">Transferase</keyword>
<evidence type="ECO:0000256" key="1">
    <source>
        <dbReference type="ARBA" id="ARBA00000085"/>
    </source>
</evidence>
<keyword evidence="8" id="KW-0547">Nucleotide-binding</keyword>
<dbReference type="SUPFAM" id="SSF47384">
    <property type="entry name" value="Homodimeric domain of signal transducing histidine kinase"/>
    <property type="match status" value="1"/>
</dbReference>
<organism evidence="24 25">
    <name type="scientific">Halomonas icarae</name>
    <dbReference type="NCBI Taxonomy" id="2691040"/>
    <lineage>
        <taxon>Bacteria</taxon>
        <taxon>Pseudomonadati</taxon>
        <taxon>Pseudomonadota</taxon>
        <taxon>Gammaproteobacteria</taxon>
        <taxon>Oceanospirillales</taxon>
        <taxon>Halomonadaceae</taxon>
        <taxon>Halomonas</taxon>
    </lineage>
</organism>
<comment type="catalytic activity">
    <reaction evidence="1">
        <text>ATP + protein L-histidine = ADP + protein N-phospho-L-histidine.</text>
        <dbReference type="EC" id="2.7.13.3"/>
    </reaction>
</comment>
<dbReference type="Gene3D" id="1.20.120.160">
    <property type="entry name" value="HPT domain"/>
    <property type="match status" value="1"/>
</dbReference>
<dbReference type="PROSITE" id="PS50885">
    <property type="entry name" value="HAMP"/>
    <property type="match status" value="1"/>
</dbReference>
<dbReference type="PROSITE" id="PS50110">
    <property type="entry name" value="RESPONSE_REGULATORY"/>
    <property type="match status" value="1"/>
</dbReference>
<keyword evidence="4" id="KW-1003">Cell membrane</keyword>
<dbReference type="Pfam" id="PF00512">
    <property type="entry name" value="HisKA"/>
    <property type="match status" value="1"/>
</dbReference>
<feature type="domain" description="PAS" evidence="20">
    <location>
        <begin position="358"/>
        <end position="436"/>
    </location>
</feature>
<dbReference type="GO" id="GO:0000155">
    <property type="term" value="F:phosphorelay sensor kinase activity"/>
    <property type="evidence" value="ECO:0007669"/>
    <property type="project" value="InterPro"/>
</dbReference>
<evidence type="ECO:0000259" key="21">
    <source>
        <dbReference type="PROSITE" id="PS50113"/>
    </source>
</evidence>
<evidence type="ECO:0000259" key="22">
    <source>
        <dbReference type="PROSITE" id="PS50885"/>
    </source>
</evidence>
<feature type="domain" description="Histidine kinase" evidence="18">
    <location>
        <begin position="511"/>
        <end position="737"/>
    </location>
</feature>
<dbReference type="PANTHER" id="PTHR45339">
    <property type="entry name" value="HYBRID SIGNAL TRANSDUCTION HISTIDINE KINASE J"/>
    <property type="match status" value="1"/>
</dbReference>
<dbReference type="InterPro" id="IPR001789">
    <property type="entry name" value="Sig_transdc_resp-reg_receiver"/>
</dbReference>
<feature type="modified residue" description="4-aspartylphosphate" evidence="15">
    <location>
        <position position="931"/>
    </location>
</feature>
<dbReference type="SUPFAM" id="SSF158472">
    <property type="entry name" value="HAMP domain-like"/>
    <property type="match status" value="1"/>
</dbReference>
<dbReference type="CDD" id="cd00130">
    <property type="entry name" value="PAS"/>
    <property type="match status" value="2"/>
</dbReference>
<evidence type="ECO:0000256" key="15">
    <source>
        <dbReference type="PROSITE-ProRule" id="PRU00169"/>
    </source>
</evidence>
<evidence type="ECO:0000256" key="7">
    <source>
        <dbReference type="ARBA" id="ARBA00022692"/>
    </source>
</evidence>
<dbReference type="SUPFAM" id="SSF55874">
    <property type="entry name" value="ATPase domain of HSP90 chaperone/DNA topoisomerase II/histidine kinase"/>
    <property type="match status" value="1"/>
</dbReference>
<gene>
    <name evidence="24" type="ORF">GRB80_00855</name>
</gene>
<dbReference type="SMART" id="SM00448">
    <property type="entry name" value="REC"/>
    <property type="match status" value="1"/>
</dbReference>
<dbReference type="CDD" id="cd17546">
    <property type="entry name" value="REC_hyHK_CKI1_RcsC-like"/>
    <property type="match status" value="1"/>
</dbReference>
<dbReference type="InterPro" id="IPR003594">
    <property type="entry name" value="HATPase_dom"/>
</dbReference>
<proteinExistence type="predicted"/>
<dbReference type="Pfam" id="PF13426">
    <property type="entry name" value="PAS_9"/>
    <property type="match status" value="2"/>
</dbReference>
<feature type="transmembrane region" description="Helical" evidence="17">
    <location>
        <begin position="6"/>
        <end position="24"/>
    </location>
</feature>
<keyword evidence="9" id="KW-0418">Kinase</keyword>
<evidence type="ECO:0000259" key="23">
    <source>
        <dbReference type="PROSITE" id="PS50894"/>
    </source>
</evidence>
<dbReference type="CDD" id="cd06225">
    <property type="entry name" value="HAMP"/>
    <property type="match status" value="1"/>
</dbReference>
<keyword evidence="25" id="KW-1185">Reference proteome</keyword>
<feature type="domain" description="HPt" evidence="23">
    <location>
        <begin position="1049"/>
        <end position="1147"/>
    </location>
</feature>
<dbReference type="RefSeq" id="WP_161422212.1">
    <property type="nucleotide sequence ID" value="NZ_JARWMY010000002.1"/>
</dbReference>
<dbReference type="InterPro" id="IPR036097">
    <property type="entry name" value="HisK_dim/P_sf"/>
</dbReference>
<dbReference type="Pfam" id="PF00672">
    <property type="entry name" value="HAMP"/>
    <property type="match status" value="1"/>
</dbReference>
<evidence type="ECO:0000259" key="18">
    <source>
        <dbReference type="PROSITE" id="PS50109"/>
    </source>
</evidence>
<evidence type="ECO:0000259" key="19">
    <source>
        <dbReference type="PROSITE" id="PS50110"/>
    </source>
</evidence>
<keyword evidence="7 17" id="KW-0812">Transmembrane</keyword>
<evidence type="ECO:0000256" key="14">
    <source>
        <dbReference type="PROSITE-ProRule" id="PRU00110"/>
    </source>
</evidence>
<feature type="domain" description="PAS" evidence="20">
    <location>
        <begin position="243"/>
        <end position="288"/>
    </location>
</feature>
<comment type="subcellular location">
    <subcellularLocation>
        <location evidence="2">Cell membrane</location>
        <topology evidence="2">Multi-pass membrane protein</topology>
    </subcellularLocation>
</comment>
<keyword evidence="11 17" id="KW-1133">Transmembrane helix</keyword>
<name>A0A7X5AJK7_9GAMM</name>
<keyword evidence="10" id="KW-0067">ATP-binding</keyword>
<evidence type="ECO:0000313" key="25">
    <source>
        <dbReference type="Proteomes" id="UP000448235"/>
    </source>
</evidence>
<feature type="domain" description="Response regulatory" evidence="19">
    <location>
        <begin position="882"/>
        <end position="999"/>
    </location>
</feature>
<dbReference type="PROSITE" id="PS50112">
    <property type="entry name" value="PAS"/>
    <property type="match status" value="2"/>
</dbReference>
<dbReference type="InterPro" id="IPR035965">
    <property type="entry name" value="PAS-like_dom_sf"/>
</dbReference>
<evidence type="ECO:0000256" key="17">
    <source>
        <dbReference type="SAM" id="Phobius"/>
    </source>
</evidence>
<evidence type="ECO:0000313" key="24">
    <source>
        <dbReference type="EMBL" id="NAW11387.1"/>
    </source>
</evidence>
<dbReference type="InterPro" id="IPR003660">
    <property type="entry name" value="HAMP_dom"/>
</dbReference>
<dbReference type="InterPro" id="IPR004358">
    <property type="entry name" value="Sig_transdc_His_kin-like_C"/>
</dbReference>
<evidence type="ECO:0000256" key="5">
    <source>
        <dbReference type="ARBA" id="ARBA00022553"/>
    </source>
</evidence>
<evidence type="ECO:0000256" key="8">
    <source>
        <dbReference type="ARBA" id="ARBA00022741"/>
    </source>
</evidence>
<dbReference type="CDD" id="cd00082">
    <property type="entry name" value="HisKA"/>
    <property type="match status" value="1"/>
</dbReference>
<dbReference type="SMART" id="SM00091">
    <property type="entry name" value="PAS"/>
    <property type="match status" value="2"/>
</dbReference>
<dbReference type="InterPro" id="IPR008207">
    <property type="entry name" value="Sig_transdc_His_kin_Hpt_dom"/>
</dbReference>
<dbReference type="Pfam" id="PF02518">
    <property type="entry name" value="HATPase_c"/>
    <property type="match status" value="1"/>
</dbReference>
<evidence type="ECO:0000256" key="9">
    <source>
        <dbReference type="ARBA" id="ARBA00022777"/>
    </source>
</evidence>
<dbReference type="InterPro" id="IPR036890">
    <property type="entry name" value="HATPase_C_sf"/>
</dbReference>
<dbReference type="EC" id="2.7.13.3" evidence="3"/>
<dbReference type="PROSITE" id="PS50109">
    <property type="entry name" value="HIS_KIN"/>
    <property type="match status" value="1"/>
</dbReference>
<feature type="domain" description="PAC" evidence="21">
    <location>
        <begin position="443"/>
        <end position="493"/>
    </location>
</feature>
<dbReference type="InterPro" id="IPR011006">
    <property type="entry name" value="CheY-like_superfamily"/>
</dbReference>
<keyword evidence="13 17" id="KW-0472">Membrane</keyword>
<accession>A0A7X5AJK7</accession>
<dbReference type="EMBL" id="WUTS01000001">
    <property type="protein sequence ID" value="NAW11387.1"/>
    <property type="molecule type" value="Genomic_DNA"/>
</dbReference>
<dbReference type="PROSITE" id="PS50894">
    <property type="entry name" value="HPT"/>
    <property type="match status" value="1"/>
</dbReference>
<dbReference type="InterPro" id="IPR000014">
    <property type="entry name" value="PAS"/>
</dbReference>
<dbReference type="SMART" id="SM00387">
    <property type="entry name" value="HATPase_c"/>
    <property type="match status" value="1"/>
</dbReference>
<evidence type="ECO:0000256" key="16">
    <source>
        <dbReference type="SAM" id="MobiDB-lite"/>
    </source>
</evidence>
<evidence type="ECO:0000256" key="4">
    <source>
        <dbReference type="ARBA" id="ARBA00022475"/>
    </source>
</evidence>
<evidence type="ECO:0000256" key="2">
    <source>
        <dbReference type="ARBA" id="ARBA00004651"/>
    </source>
</evidence>
<reference evidence="24 25" key="1">
    <citation type="submission" date="2019-12" db="EMBL/GenBank/DDBJ databases">
        <title>Draft genome sequencing of Halomonas icarensis D1-1.</title>
        <authorList>
            <person name="Pandiyan K."/>
            <person name="Kushwaha P."/>
            <person name="Gowdham M."/>
            <person name="Chakdar H."/>
            <person name="Singh A."/>
            <person name="Kumar M."/>
            <person name="Saxena A.K."/>
        </authorList>
    </citation>
    <scope>NUCLEOTIDE SEQUENCE [LARGE SCALE GENOMIC DNA]</scope>
    <source>
        <strain evidence="24 25">D1-1</strain>
    </source>
</reference>
<keyword evidence="5 15" id="KW-0597">Phosphoprotein</keyword>
<dbReference type="InterPro" id="IPR005467">
    <property type="entry name" value="His_kinase_dom"/>
</dbReference>
<dbReference type="Gene3D" id="6.10.340.10">
    <property type="match status" value="1"/>
</dbReference>
<dbReference type="Proteomes" id="UP000448235">
    <property type="component" value="Unassembled WGS sequence"/>
</dbReference>
<dbReference type="Pfam" id="PF01627">
    <property type="entry name" value="Hpt"/>
    <property type="match status" value="1"/>
</dbReference>
<evidence type="ECO:0000256" key="11">
    <source>
        <dbReference type="ARBA" id="ARBA00022989"/>
    </source>
</evidence>
<dbReference type="Pfam" id="PF00072">
    <property type="entry name" value="Response_reg"/>
    <property type="match status" value="1"/>
</dbReference>
<dbReference type="FunFam" id="3.30.565.10:FF:000010">
    <property type="entry name" value="Sensor histidine kinase RcsC"/>
    <property type="match status" value="1"/>
</dbReference>
<dbReference type="InterPro" id="IPR036641">
    <property type="entry name" value="HPT_dom_sf"/>
</dbReference>
<evidence type="ECO:0000256" key="6">
    <source>
        <dbReference type="ARBA" id="ARBA00022679"/>
    </source>
</evidence>
<evidence type="ECO:0000256" key="12">
    <source>
        <dbReference type="ARBA" id="ARBA00023012"/>
    </source>
</evidence>
<dbReference type="Gene3D" id="1.10.287.130">
    <property type="match status" value="1"/>
</dbReference>
<dbReference type="GO" id="GO:0005886">
    <property type="term" value="C:plasma membrane"/>
    <property type="evidence" value="ECO:0007669"/>
    <property type="project" value="UniProtKB-SubCell"/>
</dbReference>
<dbReference type="SMART" id="SM00304">
    <property type="entry name" value="HAMP"/>
    <property type="match status" value="1"/>
</dbReference>
<dbReference type="SUPFAM" id="SSF47226">
    <property type="entry name" value="Histidine-containing phosphotransfer domain, HPT domain"/>
    <property type="match status" value="1"/>
</dbReference>
<dbReference type="GO" id="GO:0005524">
    <property type="term" value="F:ATP binding"/>
    <property type="evidence" value="ECO:0007669"/>
    <property type="project" value="UniProtKB-KW"/>
</dbReference>
<dbReference type="NCBIfam" id="TIGR00229">
    <property type="entry name" value="sensory_box"/>
    <property type="match status" value="2"/>
</dbReference>
<feature type="transmembrane region" description="Helical" evidence="17">
    <location>
        <begin position="152"/>
        <end position="171"/>
    </location>
</feature>
<dbReference type="SUPFAM" id="SSF55785">
    <property type="entry name" value="PYP-like sensor domain (PAS domain)"/>
    <property type="match status" value="2"/>
</dbReference>
<dbReference type="Gene3D" id="3.30.450.20">
    <property type="entry name" value="PAS domain"/>
    <property type="match status" value="2"/>
</dbReference>
<evidence type="ECO:0000256" key="13">
    <source>
        <dbReference type="ARBA" id="ARBA00023136"/>
    </source>
</evidence>
<dbReference type="InterPro" id="IPR000700">
    <property type="entry name" value="PAS-assoc_C"/>
</dbReference>
<dbReference type="InterPro" id="IPR003661">
    <property type="entry name" value="HisK_dim/P_dom"/>
</dbReference>
<feature type="modified residue" description="Phosphohistidine" evidence="14">
    <location>
        <position position="1093"/>
    </location>
</feature>
<dbReference type="AlphaFoldDB" id="A0A7X5AJK7"/>
<feature type="region of interest" description="Disordered" evidence="16">
    <location>
        <begin position="1005"/>
        <end position="1024"/>
    </location>
</feature>
<dbReference type="SMART" id="SM00388">
    <property type="entry name" value="HisKA"/>
    <property type="match status" value="1"/>
</dbReference>
<comment type="caution">
    <text evidence="24">The sequence shown here is derived from an EMBL/GenBank/DDBJ whole genome shotgun (WGS) entry which is preliminary data.</text>
</comment>